<gene>
    <name evidence="2" type="ORF">GN958_ATG12057</name>
</gene>
<keyword evidence="1" id="KW-0472">Membrane</keyword>
<sequence length="1295" mass="147836">MLPSALTATGAPRLHTDTVRRAAGRVVEAALLDLGLLTRLRLHRRALLAGLRLRLRRGLHLDRLHQLAAGRRRRARCRLHRLRHDAAVSLLRLEHLRLHRLAGGGTGLHARTDGATTRHGRRAAGRRREAALLDLGLLTRLRLHRRALLAGLRLRLRRGLHLDRLHQLAAGRRRRARCRLHRLRHDAAVSLLRLEHLRLHRLAGGGTGLHARTDGATTRHGRRAAGRRREAALLDLGLLTRLCLHRRALLAGLRLRLRRGLHIDRLHQLAAGRRRRTRCRLHRLRHDAAVSLLRLEHLRLHRLAGGGTGLHARTDGATTRHGRRAAGRRREAALLDLGLLTRLRLHRRALLAGLRLRLRRGLHLDRLHQLAAGRRRRARCRLHRLRHDAAVSLLRLEHLRLHRLAGGGTGLHARTDGATTRHGRRAAGRRREAALLDLGLLTRLRLHRRALLAGLRLRLRRGLHLDRLHQLAAGRRRRARCRLHRLRHDAAVSFLRLEHLRLHRLAGGQHRPLRTLERMARPPDTVVVLPDVVELLSSTSGLLTRLRLHRRGFLARRRLRLRCGLHLDRPHQLAAGTHRSTRRRLHRLRHDAAIGLLRPEHLRLNRLTRGCTGLHGRPNSATTRHGRRAAGRRREAALLDLGLLTRLCLHRRALLAGLRLRLRRGLHIDRLHQLATGRCRRTRCRLHRLRHDAAVSLLRLEHLRLHRLAGGGTGLHARTDGATTRHGRRAAGRRREAALLDLGLLTRLCLHRRALLAGLRLRLRRGLHLDRLHQLAAGRRRRARCRLHRLRHDAAVSLLRLEHLRLHRLAGGGTGLHARTDGATTRHGRRAAGRRREAALLDLGLLTRLRLHRRALLAGLRLRLRRGLHIDRLHQLAAGRRRRTRCRLHRLRHDAAVSLLRLEHLRLHRLAGGGTGLHARTDGATTRHGRRAAGRRREAALLDLGLLTRLCLHRRGLHIDRLHQLAAGRRRRTRCRLHRLRHDAAVSLLRLEHLRLHRLAGGGTGLHARTDGATTRHGRRAAGRRREAALLDLGLLTRLCLHRRALLAGLRLRLRRGLHLDRLHQLAARRRRRARCRLHRLRHDAAVSLLRLEHLRLHRLAGGGTGLHARTNGATTRHGRRAAGRRREAALLDLGLLTRLCLHRRALLAGLRLRLRRGLHLDRLHQLAAGRRRRARCRLHRLRHDAAVSLLRLEHLRPHRLAGARISIRAGNWLFLGMMVVLSIGGYLAGVVRLRLGLVVRLTALAADFLLAHGLKVRYVRLLIGGSGRSVRSHATFHLLHLRLFLLLRLATGRR</sequence>
<evidence type="ECO:0000313" key="3">
    <source>
        <dbReference type="Proteomes" id="UP000704712"/>
    </source>
</evidence>
<keyword evidence="1" id="KW-1133">Transmembrane helix</keyword>
<protein>
    <submittedName>
        <fullName evidence="2">Uncharacterized protein</fullName>
    </submittedName>
</protein>
<dbReference type="EMBL" id="JAACNO010001636">
    <property type="protein sequence ID" value="KAF4138752.1"/>
    <property type="molecule type" value="Genomic_DNA"/>
</dbReference>
<feature type="transmembrane region" description="Helical" evidence="1">
    <location>
        <begin position="1213"/>
        <end position="1231"/>
    </location>
</feature>
<proteinExistence type="predicted"/>
<evidence type="ECO:0000256" key="1">
    <source>
        <dbReference type="SAM" id="Phobius"/>
    </source>
</evidence>
<comment type="caution">
    <text evidence="2">The sequence shown here is derived from an EMBL/GenBank/DDBJ whole genome shotgun (WGS) entry which is preliminary data.</text>
</comment>
<organism evidence="2 3">
    <name type="scientific">Phytophthora infestans</name>
    <name type="common">Potato late blight agent</name>
    <name type="synonym">Botrytis infestans</name>
    <dbReference type="NCBI Taxonomy" id="4787"/>
    <lineage>
        <taxon>Eukaryota</taxon>
        <taxon>Sar</taxon>
        <taxon>Stramenopiles</taxon>
        <taxon>Oomycota</taxon>
        <taxon>Peronosporomycetes</taxon>
        <taxon>Peronosporales</taxon>
        <taxon>Peronosporaceae</taxon>
        <taxon>Phytophthora</taxon>
    </lineage>
</organism>
<dbReference type="Proteomes" id="UP000704712">
    <property type="component" value="Unassembled WGS sequence"/>
</dbReference>
<reference evidence="2" key="1">
    <citation type="submission" date="2020-03" db="EMBL/GenBank/DDBJ databases">
        <title>Hybrid Assembly of Korean Phytophthora infestans isolates.</title>
        <authorList>
            <person name="Prokchorchik M."/>
            <person name="Lee Y."/>
            <person name="Seo J."/>
            <person name="Cho J.-H."/>
            <person name="Park Y.-E."/>
            <person name="Jang D.-C."/>
            <person name="Im J.-S."/>
            <person name="Choi J.-G."/>
            <person name="Park H.-J."/>
            <person name="Lee G.-B."/>
            <person name="Lee Y.-G."/>
            <person name="Hong S.-Y."/>
            <person name="Cho K."/>
            <person name="Sohn K.H."/>
        </authorList>
    </citation>
    <scope>NUCLEOTIDE SEQUENCE</scope>
    <source>
        <strain evidence="2">KR_2_A2</strain>
    </source>
</reference>
<accession>A0A8S9UH31</accession>
<name>A0A8S9UH31_PHYIN</name>
<evidence type="ECO:0000313" key="2">
    <source>
        <dbReference type="EMBL" id="KAF4138752.1"/>
    </source>
</evidence>
<keyword evidence="1" id="KW-0812">Transmembrane</keyword>